<evidence type="ECO:0000313" key="2">
    <source>
        <dbReference type="EMBL" id="QPI13716.1"/>
    </source>
</evidence>
<keyword evidence="1" id="KW-1133">Transmembrane helix</keyword>
<keyword evidence="1" id="KW-0472">Membrane</keyword>
<organism evidence="2 3">
    <name type="scientific">Serratia phage Tsm2</name>
    <dbReference type="NCBI Taxonomy" id="2787014"/>
    <lineage>
        <taxon>Viruses</taxon>
        <taxon>Duplodnaviria</taxon>
        <taxon>Heunggongvirae</taxon>
        <taxon>Uroviricota</taxon>
        <taxon>Caudoviricetes</taxon>
        <taxon>Sarkviridae</taxon>
        <taxon>Otakuvirus</taxon>
        <taxon>Otakuvirus Tsm2</taxon>
    </lineage>
</organism>
<protein>
    <submittedName>
        <fullName evidence="2">Putative holin</fullName>
    </submittedName>
</protein>
<feature type="transmembrane region" description="Helical" evidence="1">
    <location>
        <begin position="29"/>
        <end position="51"/>
    </location>
</feature>
<accession>A0A7S9SP14</accession>
<sequence>MDNKYLWLILAAVCGGVVAQVKKAERLPLWRRALHLICGAACAVYFSPWGISYFGLQNSEGQYLIPFAIGAFWWKLFEALEVSVGSFKLPWGK</sequence>
<reference evidence="2 3" key="1">
    <citation type="submission" date="2020-10" db="EMBL/GenBank/DDBJ databases">
        <authorList>
            <person name="Dukhno E.A."/>
            <person name="Kornienko N.O."/>
            <person name="Shybanov S.R."/>
            <person name="Kharina A.V."/>
            <person name="Budzanivska I.G."/>
        </authorList>
    </citation>
    <scope>NUCLEOTIDE SEQUENCE [LARGE SCALE GENOMIC DNA]</scope>
</reference>
<gene>
    <name evidence="2" type="ORF">SIPHO4S_00020</name>
</gene>
<evidence type="ECO:0000313" key="3">
    <source>
        <dbReference type="Proteomes" id="UP000595016"/>
    </source>
</evidence>
<dbReference type="EMBL" id="MW082583">
    <property type="protein sequence ID" value="QPI13716.1"/>
    <property type="molecule type" value="Genomic_DNA"/>
</dbReference>
<keyword evidence="3" id="KW-1185">Reference proteome</keyword>
<proteinExistence type="predicted"/>
<keyword evidence="1" id="KW-0812">Transmembrane</keyword>
<name>A0A7S9SP14_9CAUD</name>
<evidence type="ECO:0000256" key="1">
    <source>
        <dbReference type="SAM" id="Phobius"/>
    </source>
</evidence>
<dbReference type="Proteomes" id="UP000595016">
    <property type="component" value="Segment"/>
</dbReference>